<dbReference type="AlphaFoldDB" id="Q2G688"/>
<dbReference type="EMBL" id="CP000248">
    <property type="protein sequence ID" value="ABD26635.1"/>
    <property type="molecule type" value="Genomic_DNA"/>
</dbReference>
<dbReference type="KEGG" id="nar:Saro_2197"/>
<evidence type="ECO:0000256" key="1">
    <source>
        <dbReference type="SAM" id="MobiDB-lite"/>
    </source>
</evidence>
<sequence length="182" mass="20008">MRSSDRSRCRPSPGRLGFRPGHPELILPTVRRLLGGCPGHYTGHLSNMAAPCPYRSLVFPAPASGHPVITEIGDTTWLGAPFVHLPLPIEGASERLARSRKSRSLWRNSTPFPPSLRYAASTILRHRHVISRCKLGFRQYSFHHTRLALIPRASNGFGVSGPFLNMLLFPVPFGIAAISGRG</sequence>
<evidence type="ECO:0000313" key="2">
    <source>
        <dbReference type="EMBL" id="ABD26635.1"/>
    </source>
</evidence>
<reference evidence="3" key="1">
    <citation type="submission" date="2006-01" db="EMBL/GenBank/DDBJ databases">
        <title>Complete sequence of Novosphingobium aromaticivorans DSM 12444.</title>
        <authorList>
            <consortium name="US DOE Joint Genome Institute"/>
            <person name="Copeland A."/>
            <person name="Lucas S."/>
            <person name="Lapidus A."/>
            <person name="Barry K."/>
            <person name="Detter J.C."/>
            <person name="Glavina T."/>
            <person name="Hammon N."/>
            <person name="Israni S."/>
            <person name="Pitluck S."/>
            <person name="Chain P."/>
            <person name="Malfatti S."/>
            <person name="Shin M."/>
            <person name="Vergez L."/>
            <person name="Schmutz J."/>
            <person name="Larimer F."/>
            <person name="Land M."/>
            <person name="Kyrpides N."/>
            <person name="Ivanova N."/>
            <person name="Fredrickson J."/>
            <person name="Balkwill D."/>
            <person name="Romine M.F."/>
            <person name="Richardson P."/>
        </authorList>
    </citation>
    <scope>NUCLEOTIDE SEQUENCE [LARGE SCALE GENOMIC DNA]</scope>
    <source>
        <strain evidence="3">ATCC 700278 / DSM 12444 / CCUG 56034 / CIP 105152 / NBRC 16084 / F199</strain>
    </source>
</reference>
<evidence type="ECO:0000313" key="3">
    <source>
        <dbReference type="Proteomes" id="UP000009134"/>
    </source>
</evidence>
<dbReference type="HOGENOM" id="CLU_1480593_0_0_5"/>
<accession>Q2G688</accession>
<feature type="region of interest" description="Disordered" evidence="1">
    <location>
        <begin position="1"/>
        <end position="21"/>
    </location>
</feature>
<gene>
    <name evidence="2" type="ordered locus">Saro_2197</name>
</gene>
<dbReference type="Proteomes" id="UP000009134">
    <property type="component" value="Chromosome"/>
</dbReference>
<name>Q2G688_NOVAD</name>
<proteinExistence type="predicted"/>
<keyword evidence="3" id="KW-1185">Reference proteome</keyword>
<organism evidence="2 3">
    <name type="scientific">Novosphingobium aromaticivorans (strain ATCC 700278 / DSM 12444 / CCUG 56034 / CIP 105152 / NBRC 16084 / F199)</name>
    <dbReference type="NCBI Taxonomy" id="279238"/>
    <lineage>
        <taxon>Bacteria</taxon>
        <taxon>Pseudomonadati</taxon>
        <taxon>Pseudomonadota</taxon>
        <taxon>Alphaproteobacteria</taxon>
        <taxon>Sphingomonadales</taxon>
        <taxon>Sphingomonadaceae</taxon>
        <taxon>Novosphingobium</taxon>
    </lineage>
</organism>
<protein>
    <submittedName>
        <fullName evidence="2">Uncharacterized protein</fullName>
    </submittedName>
</protein>